<proteinExistence type="inferred from homology"/>
<comment type="function">
    <text evidence="10">Acts as a co-chaperone in iron-sulfur cluster assembly in the cytoplasm. Also mediates complex formation between components of the cytosolic iron-sulfur biogenesis pathway and the CIA targeting complex composed of CIAO1, DIPK1B/FAM69B and MMS19 by binding directly to the scaffold protein ISCU and to CIAO1. This facilitates iron-sulfur cluster insertion into a number of cytoplasmic and nuclear proteins including POLD1, ELP3, DPYD and PPAT.</text>
</comment>
<dbReference type="GO" id="GO:0051087">
    <property type="term" value="F:protein-folding chaperone binding"/>
    <property type="evidence" value="ECO:0007669"/>
    <property type="project" value="InterPro"/>
</dbReference>
<feature type="domain" description="J" evidence="14">
    <location>
        <begin position="112"/>
        <end position="184"/>
    </location>
</feature>
<protein>
    <recommendedName>
        <fullName evidence="13">Iron-sulfur cluster co-chaperone protein HscB</fullName>
    </recommendedName>
</protein>
<dbReference type="PANTHER" id="PTHR14021">
    <property type="entry name" value="IRON-SULFUR CLUSTER CO-CHAPERONE PROTEIN HSCB"/>
    <property type="match status" value="1"/>
</dbReference>
<dbReference type="GO" id="GO:0005739">
    <property type="term" value="C:mitochondrion"/>
    <property type="evidence" value="ECO:0007669"/>
    <property type="project" value="UniProtKB-SubCell"/>
</dbReference>
<evidence type="ECO:0000259" key="14">
    <source>
        <dbReference type="PROSITE" id="PS50076"/>
    </source>
</evidence>
<evidence type="ECO:0000256" key="9">
    <source>
        <dbReference type="ARBA" id="ARBA00054586"/>
    </source>
</evidence>
<dbReference type="Ensembl" id="ENSOTST00005024090.2">
    <property type="protein sequence ID" value="ENSOTSP00005022228.2"/>
    <property type="gene ID" value="ENSOTSG00005010644.2"/>
</dbReference>
<organism evidence="15 16">
    <name type="scientific">Oncorhynchus tshawytscha</name>
    <name type="common">Chinook salmon</name>
    <name type="synonym">Salmo tshawytscha</name>
    <dbReference type="NCBI Taxonomy" id="74940"/>
    <lineage>
        <taxon>Eukaryota</taxon>
        <taxon>Metazoa</taxon>
        <taxon>Chordata</taxon>
        <taxon>Craniata</taxon>
        <taxon>Vertebrata</taxon>
        <taxon>Euteleostomi</taxon>
        <taxon>Actinopterygii</taxon>
        <taxon>Neopterygii</taxon>
        <taxon>Teleostei</taxon>
        <taxon>Protacanthopterygii</taxon>
        <taxon>Salmoniformes</taxon>
        <taxon>Salmonidae</taxon>
        <taxon>Salmoninae</taxon>
        <taxon>Oncorhynchus</taxon>
    </lineage>
</organism>
<dbReference type="SUPFAM" id="SSF47144">
    <property type="entry name" value="HSC20 (HSCB), C-terminal oligomerisation domain"/>
    <property type="match status" value="1"/>
</dbReference>
<dbReference type="FunFam" id="1.10.287.110:FF:000042">
    <property type="entry name" value="Iron-sulfur cluster co-chaperone protein HscB, mitochondrial"/>
    <property type="match status" value="1"/>
</dbReference>
<keyword evidence="8" id="KW-0143">Chaperone</keyword>
<reference evidence="15" key="2">
    <citation type="submission" date="2025-09" db="UniProtKB">
        <authorList>
            <consortium name="Ensembl"/>
        </authorList>
    </citation>
    <scope>IDENTIFICATION</scope>
</reference>
<dbReference type="PANTHER" id="PTHR14021:SF15">
    <property type="entry name" value="IRON-SULFUR CLUSTER CO-CHAPERONE PROTEIN HSCB"/>
    <property type="match status" value="1"/>
</dbReference>
<evidence type="ECO:0000256" key="12">
    <source>
        <dbReference type="ARBA" id="ARBA00065697"/>
    </source>
</evidence>
<evidence type="ECO:0000313" key="15">
    <source>
        <dbReference type="Ensembl" id="ENSOTSP00005022228.2"/>
    </source>
</evidence>
<dbReference type="SUPFAM" id="SSF46565">
    <property type="entry name" value="Chaperone J-domain"/>
    <property type="match status" value="1"/>
</dbReference>
<comment type="similarity">
    <text evidence="4">Belongs to the HscB family.</text>
</comment>
<evidence type="ECO:0000256" key="13">
    <source>
        <dbReference type="ARBA" id="ARBA00073563"/>
    </source>
</evidence>
<reference evidence="15" key="1">
    <citation type="submission" date="2025-08" db="UniProtKB">
        <authorList>
            <consortium name="Ensembl"/>
        </authorList>
    </citation>
    <scope>IDENTIFICATION</scope>
</reference>
<dbReference type="SMART" id="SM00271">
    <property type="entry name" value="DnaJ"/>
    <property type="match status" value="1"/>
</dbReference>
<evidence type="ECO:0000256" key="3">
    <source>
        <dbReference type="ARBA" id="ARBA00005151"/>
    </source>
</evidence>
<dbReference type="GO" id="GO:0001671">
    <property type="term" value="F:ATPase activator activity"/>
    <property type="evidence" value="ECO:0007669"/>
    <property type="project" value="InterPro"/>
</dbReference>
<evidence type="ECO:0000256" key="11">
    <source>
        <dbReference type="ARBA" id="ARBA00065241"/>
    </source>
</evidence>
<dbReference type="AlphaFoldDB" id="A0A8C8ERE0"/>
<keyword evidence="5" id="KW-0963">Cytoplasm</keyword>
<dbReference type="InterPro" id="IPR036869">
    <property type="entry name" value="J_dom_sf"/>
</dbReference>
<evidence type="ECO:0000256" key="10">
    <source>
        <dbReference type="ARBA" id="ARBA00058496"/>
    </source>
</evidence>
<sequence length="311" mass="34686">MLSLNNIGVICISQALQHSPKLLAIRQLLSKASSRATLCNNSITFSSKGTRRHTGFRLLNESIVKHVSSLQTTFCTACVKLHCWNCSQSIEQTPAFFCLSCNFVQPPDERASYFLIMECDQTFALDTQRLQKTYLKLQRSLHPDNFSQKTAKEQEYSEYQSALVNKAYRTLLKPLSRGLYMLELNGMGIEEGTDAGADPLFLMELMEINQALDEARSKEESAKIGASMKEKLKDLTEQIDASLHKGELQAAKALLAQMKYFANIEEKLLSQGHQTAKQQSLTQRLLPTAQSLATLINGSLVTLNNATLNNA</sequence>
<dbReference type="GO" id="GO:0044571">
    <property type="term" value="P:[2Fe-2S] cluster assembly"/>
    <property type="evidence" value="ECO:0007669"/>
    <property type="project" value="InterPro"/>
</dbReference>
<evidence type="ECO:0000256" key="1">
    <source>
        <dbReference type="ARBA" id="ARBA00004173"/>
    </source>
</evidence>
<dbReference type="Proteomes" id="UP000694402">
    <property type="component" value="Unassembled WGS sequence"/>
</dbReference>
<name>A0A8C8ERE0_ONCTS</name>
<keyword evidence="16" id="KW-1185">Reference proteome</keyword>
<gene>
    <name evidence="15" type="primary">hscb</name>
</gene>
<dbReference type="Gene3D" id="1.10.287.110">
    <property type="entry name" value="DnaJ domain"/>
    <property type="match status" value="1"/>
</dbReference>
<dbReference type="GeneTree" id="ENSGT00390000008206"/>
<dbReference type="Gene3D" id="1.20.1280.20">
    <property type="entry name" value="HscB, C-terminal domain"/>
    <property type="match status" value="1"/>
</dbReference>
<evidence type="ECO:0000256" key="4">
    <source>
        <dbReference type="ARBA" id="ARBA00010476"/>
    </source>
</evidence>
<evidence type="ECO:0000256" key="7">
    <source>
        <dbReference type="ARBA" id="ARBA00023128"/>
    </source>
</evidence>
<dbReference type="NCBIfam" id="TIGR00714">
    <property type="entry name" value="hscB"/>
    <property type="match status" value="1"/>
</dbReference>
<comment type="subcellular location">
    <subcellularLocation>
        <location evidence="2">Cytoplasm</location>
    </subcellularLocation>
    <subcellularLocation>
        <location evidence="1">Mitochondrion</location>
    </subcellularLocation>
</comment>
<evidence type="ECO:0000256" key="5">
    <source>
        <dbReference type="ARBA" id="ARBA00022490"/>
    </source>
</evidence>
<keyword evidence="7" id="KW-0496">Mitochondrion</keyword>
<comment type="subunit">
    <text evidence="11">Homodimer. Interacts with ISCU (cytoplasmic form); this interaction stabilizes the (Fe-S) clusters on ISCU. Interacts with the CIA complex member CIAO1 (via LYR motif).</text>
</comment>
<dbReference type="Pfam" id="PF07743">
    <property type="entry name" value="HSCB_C"/>
    <property type="match status" value="1"/>
</dbReference>
<dbReference type="FunFam" id="1.20.1280.20:FF:000002">
    <property type="entry name" value="HscB mitochondrial iron-sulfur cluster co-chaperone"/>
    <property type="match status" value="1"/>
</dbReference>
<comment type="pathway">
    <text evidence="3">Cofactor biosynthesis; iron-sulfur cluster biosynthesis.</text>
</comment>
<evidence type="ECO:0000313" key="16">
    <source>
        <dbReference type="Proteomes" id="UP000694402"/>
    </source>
</evidence>
<evidence type="ECO:0000256" key="6">
    <source>
        <dbReference type="ARBA" id="ARBA00022723"/>
    </source>
</evidence>
<dbReference type="InterPro" id="IPR009073">
    <property type="entry name" value="HscB_oligo_C"/>
</dbReference>
<evidence type="ECO:0000256" key="2">
    <source>
        <dbReference type="ARBA" id="ARBA00004496"/>
    </source>
</evidence>
<keyword evidence="6" id="KW-0479">Metal-binding</keyword>
<comment type="function">
    <text evidence="9">Acts as a co-chaperone in iron-sulfur cluster assembly in mitochondria. Required for incorporation of iron-sulfur clusters into SDHB, the iron-sulfur protein subunit of succinate dehydrogenase that is involved in complex II of the mitochondrial electron transport chain. Recruited to SDHB by interaction with SDHAF1 which first binds SDHB and then recruits the iron-sulfur transfer complex formed by HSC20, HSPA9 and ISCU through direct binding to HSC20. Plays an essential role in hematopoiesis.</text>
</comment>
<dbReference type="InterPro" id="IPR036386">
    <property type="entry name" value="HscB_C_sf"/>
</dbReference>
<dbReference type="GO" id="GO:0051259">
    <property type="term" value="P:protein complex oligomerization"/>
    <property type="evidence" value="ECO:0007669"/>
    <property type="project" value="InterPro"/>
</dbReference>
<dbReference type="InterPro" id="IPR001623">
    <property type="entry name" value="DnaJ_domain"/>
</dbReference>
<dbReference type="GO" id="GO:0046872">
    <property type="term" value="F:metal ion binding"/>
    <property type="evidence" value="ECO:0007669"/>
    <property type="project" value="UniProtKB-KW"/>
</dbReference>
<evidence type="ECO:0000256" key="8">
    <source>
        <dbReference type="ARBA" id="ARBA00023186"/>
    </source>
</evidence>
<dbReference type="PROSITE" id="PS50076">
    <property type="entry name" value="DNAJ_2"/>
    <property type="match status" value="1"/>
</dbReference>
<dbReference type="InterPro" id="IPR004640">
    <property type="entry name" value="HscB"/>
</dbReference>
<accession>A0A8C8ERE0</accession>
<comment type="subunit">
    <text evidence="12">Interacts with ISCU and HSPA9 to form an iron-sulfur transfer complex. Interacts with SDHAF1 (via the first LYR motif); the interaction recruits the iron-sulfur transfer complex composed of HSC20, HSPA9 and ISCU and mediates the incorporation of iron-sulfur clusters into SDHB which also interacts with HSC20. Interacts with the cytoplasmic form of ISCU and with CIA complex member CIAO1 (via LYR motif).</text>
</comment>